<feature type="compositionally biased region" description="Basic and acidic residues" evidence="2">
    <location>
        <begin position="1305"/>
        <end position="1317"/>
    </location>
</feature>
<feature type="region of interest" description="Disordered" evidence="2">
    <location>
        <begin position="1398"/>
        <end position="1458"/>
    </location>
</feature>
<feature type="region of interest" description="Disordered" evidence="2">
    <location>
        <begin position="584"/>
        <end position="612"/>
    </location>
</feature>
<feature type="compositionally biased region" description="Acidic residues" evidence="2">
    <location>
        <begin position="1089"/>
        <end position="1100"/>
    </location>
</feature>
<comment type="caution">
    <text evidence="3">The sequence shown here is derived from an EMBL/GenBank/DDBJ whole genome shotgun (WGS) entry which is preliminary data.</text>
</comment>
<feature type="region of interest" description="Disordered" evidence="2">
    <location>
        <begin position="1077"/>
        <end position="1160"/>
    </location>
</feature>
<keyword evidence="1" id="KW-0175">Coiled coil</keyword>
<name>A0AAW1A242_9HYME</name>
<proteinExistence type="predicted"/>
<feature type="coiled-coil region" evidence="1">
    <location>
        <begin position="953"/>
        <end position="987"/>
    </location>
</feature>
<evidence type="ECO:0000313" key="3">
    <source>
        <dbReference type="EMBL" id="KAK9302938.1"/>
    </source>
</evidence>
<keyword evidence="4" id="KW-1185">Reference proteome</keyword>
<feature type="compositionally biased region" description="Basic and acidic residues" evidence="2">
    <location>
        <begin position="1340"/>
        <end position="1351"/>
    </location>
</feature>
<feature type="compositionally biased region" description="Polar residues" evidence="2">
    <location>
        <begin position="1258"/>
        <end position="1276"/>
    </location>
</feature>
<feature type="coiled-coil region" evidence="1">
    <location>
        <begin position="732"/>
        <end position="801"/>
    </location>
</feature>
<protein>
    <recommendedName>
        <fullName evidence="5">Flagellar attachment zone protein 1</fullName>
    </recommendedName>
</protein>
<feature type="compositionally biased region" description="Polar residues" evidence="2">
    <location>
        <begin position="584"/>
        <end position="596"/>
    </location>
</feature>
<evidence type="ECO:0000256" key="2">
    <source>
        <dbReference type="SAM" id="MobiDB-lite"/>
    </source>
</evidence>
<feature type="coiled-coil region" evidence="1">
    <location>
        <begin position="1016"/>
        <end position="1050"/>
    </location>
</feature>
<accession>A0AAW1A242</accession>
<feature type="compositionally biased region" description="Acidic residues" evidence="2">
    <location>
        <begin position="186"/>
        <end position="202"/>
    </location>
</feature>
<feature type="region of interest" description="Disordered" evidence="2">
    <location>
        <begin position="1257"/>
        <end position="1351"/>
    </location>
</feature>
<dbReference type="EMBL" id="JAWNGG020000086">
    <property type="protein sequence ID" value="KAK9302938.1"/>
    <property type="molecule type" value="Genomic_DNA"/>
</dbReference>
<feature type="compositionally biased region" description="Basic and acidic residues" evidence="2">
    <location>
        <begin position="175"/>
        <end position="185"/>
    </location>
</feature>
<feature type="region of interest" description="Disordered" evidence="2">
    <location>
        <begin position="865"/>
        <end position="889"/>
    </location>
</feature>
<feature type="compositionally biased region" description="Acidic residues" evidence="2">
    <location>
        <begin position="506"/>
        <end position="517"/>
    </location>
</feature>
<evidence type="ECO:0000256" key="1">
    <source>
        <dbReference type="SAM" id="Coils"/>
    </source>
</evidence>
<organism evidence="3 4">
    <name type="scientific">Tetragonisca angustula</name>
    <dbReference type="NCBI Taxonomy" id="166442"/>
    <lineage>
        <taxon>Eukaryota</taxon>
        <taxon>Metazoa</taxon>
        <taxon>Ecdysozoa</taxon>
        <taxon>Arthropoda</taxon>
        <taxon>Hexapoda</taxon>
        <taxon>Insecta</taxon>
        <taxon>Pterygota</taxon>
        <taxon>Neoptera</taxon>
        <taxon>Endopterygota</taxon>
        <taxon>Hymenoptera</taxon>
        <taxon>Apocrita</taxon>
        <taxon>Aculeata</taxon>
        <taxon>Apoidea</taxon>
        <taxon>Anthophila</taxon>
        <taxon>Apidae</taxon>
        <taxon>Tetragonisca</taxon>
    </lineage>
</organism>
<evidence type="ECO:0000313" key="4">
    <source>
        <dbReference type="Proteomes" id="UP001432146"/>
    </source>
</evidence>
<gene>
    <name evidence="3" type="ORF">QLX08_005208</name>
</gene>
<sequence length="1458" mass="165181">MGAAGSSNSASSASAAFRGRREGTFVYETEGSCCPEYANENIRQRTRTSAFDVGEEPRSQGPSPYATFTGEERWCQRPTAPSLSNLRSRDLRRESLLTYAAQMTGWQTAEGHGPSSFAQQNQKAMEVISQLAMANQQLATANTVTLANLEALYTELSRERKLRRRAASSEESMDEALKKRLTTYDEEREEEEEEGEKVEEDEERQRMEFRIERLENVLRKVRSRIERLEKTNQGDDERQSSTSVCDSKGIRDADRRWTIDDPCDRLASSIGVPEREFKGQTTMDEARAKTVSRVSFANVEGSRWNVDGRHVANLHLEKSSEGRIGDETKEGLDGKEAVRLLLEEVERLKGERSEYRRENERLAKELVEEKAMVRKLRKDCEESQSRHEEVESSLKERREEYEKLMAKFDVATNETERLLKEIDEFNALKNTAEAKISSLEQDLQKSLLEKEEIINTESQKTLELKAQLLEEISDKKKQIKALEDALGEIQRLKETIKTERKSTDDLREDVDAIESTDDPQGSPSADRTSANIEEFKKELILKREARQRAIAAVSSEMERLRRELDAEKEAHSETSRMLELLRSAQNDARARTNTADDSLKKTREKDQKPNEHELAAKRLEAQRLTSVLKISDELRNDIRIQVDKVDDLRYSLEVEPDQHRYRIRCLSDVTNRTREAVYFRERATNELKDHLAQILARLGDRSFLEAKDEVSLECERQLENINSLKSLYNERLKVLNEVRETAARELAEARVRLDHSLKKCECLEEDLKKADEKVDAQDTEITNLESQLGLTKADCRDLQNQMSLINSLFTQMLLGATSADMDLDRLTQLLQENHDLICDMAREEGTEAAALPKLLLDLIEQVEGSKTSQKHGDEGNGAEAETEKKEDDLQQEDIAHNLPKVWRVLLELLSCHAECAPSASAASSSDPNICYKSIDTPAGPRLVISVSKTYIRLKELILEKKHLEKEMNRMKQLNVHLECKLGEQEKRLSAVSVELSKTWTIVDRMQAQHHQLHTHEKILRYELQQKRKMLQELKQELEYCREKWESARQKNTNTELEWRSLRREFAARKALASHDSFNNSAESGFSDERGDDTDEEDDAMDDRIRIGLRRRSRKESPRAPTPDTESEQPTDTELSEPKTGSSATLEQRTPTPETEAELDETEVADAVLNTESTNVAESPLLPESPQESLNPLDQALTNVIQDLISIESTINVTSTAFSPSTDENIMENVSNEDNVVPIIEPWSTTLQSQETTTEVLDDTSTLNPPTVQTCTSSTVTADGARSANETDVFGQISPSPFVSSTSQDAAERREKRVKELATADIGSSSASVSLAEAGGSANTQDERKVSTVKGRTPEEAFAAREDRLKRLEEQAKWLMNKMNATNRRGSALSTRLEELHEVYGEPPVPPPMPDVLPSRRLRSALSDLPRQVPESSITEDAKNTEKLDPSGDTNQPSPDNAS</sequence>
<feature type="region of interest" description="Disordered" evidence="2">
    <location>
        <begin position="500"/>
        <end position="531"/>
    </location>
</feature>
<feature type="compositionally biased region" description="Polar residues" evidence="2">
    <location>
        <begin position="1292"/>
        <end position="1304"/>
    </location>
</feature>
<feature type="compositionally biased region" description="Basic and acidic residues" evidence="2">
    <location>
        <begin position="1435"/>
        <end position="1445"/>
    </location>
</feature>
<feature type="compositionally biased region" description="Acidic residues" evidence="2">
    <location>
        <begin position="1124"/>
        <end position="1134"/>
    </location>
</feature>
<dbReference type="Proteomes" id="UP001432146">
    <property type="component" value="Unassembled WGS sequence"/>
</dbReference>
<feature type="region of interest" description="Disordered" evidence="2">
    <location>
        <begin position="47"/>
        <end position="68"/>
    </location>
</feature>
<feature type="region of interest" description="Disordered" evidence="2">
    <location>
        <begin position="160"/>
        <end position="204"/>
    </location>
</feature>
<feature type="compositionally biased region" description="Polar residues" evidence="2">
    <location>
        <begin position="1447"/>
        <end position="1458"/>
    </location>
</feature>
<feature type="compositionally biased region" description="Polar residues" evidence="2">
    <location>
        <begin position="1135"/>
        <end position="1152"/>
    </location>
</feature>
<reference evidence="3 4" key="1">
    <citation type="submission" date="2024-05" db="EMBL/GenBank/DDBJ databases">
        <title>The nuclear and mitochondrial genome assemblies of Tetragonisca angustula (Apidae: Meliponini), a tiny yet remarkable pollinator in the Neotropics.</title>
        <authorList>
            <person name="Ferrari R."/>
            <person name="Ricardo P.C."/>
            <person name="Dias F.C."/>
            <person name="Araujo N.S."/>
            <person name="Soares D.O."/>
            <person name="Zhou Q.-S."/>
            <person name="Zhu C.-D."/>
            <person name="Coutinho L."/>
            <person name="Airas M.C."/>
            <person name="Batista T.M."/>
        </authorList>
    </citation>
    <scope>NUCLEOTIDE SEQUENCE [LARGE SCALE GENOMIC DNA]</scope>
    <source>
        <strain evidence="3">ASF017062</strain>
        <tissue evidence="3">Abdomen</tissue>
    </source>
</reference>
<feature type="coiled-coil region" evidence="1">
    <location>
        <begin position="543"/>
        <end position="577"/>
    </location>
</feature>
<feature type="compositionally biased region" description="Basic and acidic residues" evidence="2">
    <location>
        <begin position="597"/>
        <end position="612"/>
    </location>
</feature>
<feature type="region of interest" description="Disordered" evidence="2">
    <location>
        <begin position="1"/>
        <end position="21"/>
    </location>
</feature>
<feature type="coiled-coil region" evidence="1">
    <location>
        <begin position="1357"/>
        <end position="1384"/>
    </location>
</feature>
<evidence type="ECO:0008006" key="5">
    <source>
        <dbReference type="Google" id="ProtNLM"/>
    </source>
</evidence>
<feature type="compositionally biased region" description="Low complexity" evidence="2">
    <location>
        <begin position="1"/>
        <end position="16"/>
    </location>
</feature>
<feature type="compositionally biased region" description="Polar residues" evidence="2">
    <location>
        <begin position="518"/>
        <end position="531"/>
    </location>
</feature>